<dbReference type="Pfam" id="PF03797">
    <property type="entry name" value="Autotransporter"/>
    <property type="match status" value="1"/>
</dbReference>
<evidence type="ECO:0000313" key="4">
    <source>
        <dbReference type="Proteomes" id="UP000460715"/>
    </source>
</evidence>
<protein>
    <submittedName>
        <fullName evidence="3">Autotransporter domain-containing protein</fullName>
    </submittedName>
</protein>
<dbReference type="InterPro" id="IPR013425">
    <property type="entry name" value="Autotrns_rpt"/>
</dbReference>
<dbReference type="PROSITE" id="PS51208">
    <property type="entry name" value="AUTOTRANSPORTER"/>
    <property type="match status" value="1"/>
</dbReference>
<evidence type="ECO:0000256" key="1">
    <source>
        <dbReference type="ARBA" id="ARBA00022729"/>
    </source>
</evidence>
<proteinExistence type="predicted"/>
<dbReference type="SUPFAM" id="SSF51126">
    <property type="entry name" value="Pectin lyase-like"/>
    <property type="match status" value="2"/>
</dbReference>
<dbReference type="NCBIfam" id="TIGR02601">
    <property type="entry name" value="autotrns_rpt"/>
    <property type="match status" value="5"/>
</dbReference>
<dbReference type="InterPro" id="IPR036709">
    <property type="entry name" value="Autotransporte_beta_dom_sf"/>
</dbReference>
<dbReference type="Proteomes" id="UP000460715">
    <property type="component" value="Unassembled WGS sequence"/>
</dbReference>
<sequence>MRNGASLIIGAGDFSGSAVTGGAAGSTGIIAGTAGAAAGSDLFLMSGSTARFAPGAGNTVTVSGTIADDSAASVAAGRGYTAGTAAGAAVAVDSGLVVFQRANTYAGGTTLAGGTLQIGNTSALGTGNLVMSGGTLQVNVNGYNRTGPVLLGPSGGTIDTFGHDARISTAMVGPGGLEKTGAGTLTLNLAQPYTGATTISGGTLNLTGAADIAASSGVALTAPGAALNIATASGARSVRRLDGVAGSAVALGANTLTVTNGGSFAGAIGGSGGLTVAGGVMTLAGANAYAGGTLVNAGTLALGGAGDISASSGVTLATPAARLDIATAAGVPSIQTLNGVAGSKVALGANTLAVTGGGSFAGSIGGSGGLTVAGGVMALTGASTFTGATTVAGGTLALDGAGDIASSSGVALAGAGAALDISNAAGSRSLQSLSGVAGSGVMLGSNTLDVAGGGNFAGAIMGPGSLAVTGGTLTLAGANTYAGTTRVEAGTLAIAGAGSVAASSGLLLANAGAGLDISGATGAVALNTLNGVAGSGIALGAQQLRVLNGGTFDGTAAGTGGLEIAGGTFTLNGVNTYAGVTSVTGGMLVLGDAAHPAARTGGDVGVAPGAALTGAGSVGGGLVNAGVVAPGVAGAPGTLAVGGNYIQTSSGTLQVALTPSAASTLAVAGTASLDGGLDITPASGTYAPDSLYTLLTAQGGVAGSFASQAGSIDGMQLITLYRPNQVDLLLASLLVDQTKPVFTQDDPAARAPAIVFAGGTLQPTTDATFTQPVVVNSTSGTVDTTGGNVTFAGAVSGEGGLTTVGSGGVNLTGGANLAGPLVITDGTFYANSLIQAASLDVQGPATLRGTGTIAAPTTIEGRLAPGNSPGTLFFTAPVTLADSATLALDIDGTGTGNGAGNHSRVVVQGAPFTAAGTITPLLRGITGSATNAYTPSVGTGFAVVQAGAVEGSFSGLVQPEGLAAGTRMDAVYLPGSLNLFVTPGSYTQLSLLGVQQTPNQLSVGRALDALRPEPGVRASAEVEQGLAALFPLNTAQVRDATIRLGGAVYGDALMAGVDSNRLFAGAVSEQQAARRADGAVTSRALTVQQGRFTTWISGLGQTFHTGSESGTTGYHASSGGVAVGLEGGLGNGFSLGLAAGYTAGSVTSSATGGEADTSTGHVAAYGSYTGPLFFADAQVGGSFGQLDVDRNLGALGMTAHASPSMSSFGSGVDAGVHYKLGGWTLQPGLGFRIDSVNRDGATESGAGVLGLKVDSESVTASRSTLGLRASTGLPLSSGMVLTPAVRLQWAHEFGDVATSTDATLIGVSSVPVQTATAATGRDRLLGGLGASLTISPQASLYLNYSVDLRSNYTGQAVGGGLRWAW</sequence>
<dbReference type="InterPro" id="IPR005546">
    <property type="entry name" value="Autotransporte_beta"/>
</dbReference>
<keyword evidence="4" id="KW-1185">Reference proteome</keyword>
<dbReference type="Gene3D" id="2.40.128.130">
    <property type="entry name" value="Autotransporter beta-domain"/>
    <property type="match status" value="1"/>
</dbReference>
<dbReference type="GO" id="GO:0019867">
    <property type="term" value="C:outer membrane"/>
    <property type="evidence" value="ECO:0007669"/>
    <property type="project" value="InterPro"/>
</dbReference>
<accession>A0A845BCN7</accession>
<evidence type="ECO:0000259" key="2">
    <source>
        <dbReference type="PROSITE" id="PS51208"/>
    </source>
</evidence>
<feature type="domain" description="Autotransporter" evidence="2">
    <location>
        <begin position="1087"/>
        <end position="1365"/>
    </location>
</feature>
<evidence type="ECO:0000313" key="3">
    <source>
        <dbReference type="EMBL" id="MXP64901.1"/>
    </source>
</evidence>
<dbReference type="SUPFAM" id="SSF103515">
    <property type="entry name" value="Autotransporter"/>
    <property type="match status" value="1"/>
</dbReference>
<dbReference type="NCBIfam" id="TIGR01414">
    <property type="entry name" value="autotrans_barl"/>
    <property type="match status" value="1"/>
</dbReference>
<comment type="caution">
    <text evidence="3">The sequence shown here is derived from an EMBL/GenBank/DDBJ whole genome shotgun (WGS) entry which is preliminary data.</text>
</comment>
<gene>
    <name evidence="3" type="ORF">E0493_16230</name>
</gene>
<dbReference type="InterPro" id="IPR011050">
    <property type="entry name" value="Pectin_lyase_fold/virulence"/>
</dbReference>
<keyword evidence="1" id="KW-0732">Signal</keyword>
<organism evidence="3 4">
    <name type="scientific">Teichococcus coralli</name>
    <dbReference type="NCBI Taxonomy" id="2545983"/>
    <lineage>
        <taxon>Bacteria</taxon>
        <taxon>Pseudomonadati</taxon>
        <taxon>Pseudomonadota</taxon>
        <taxon>Alphaproteobacteria</taxon>
        <taxon>Acetobacterales</taxon>
        <taxon>Roseomonadaceae</taxon>
        <taxon>Roseomonas</taxon>
    </lineage>
</organism>
<dbReference type="EMBL" id="SNVJ01000015">
    <property type="protein sequence ID" value="MXP64901.1"/>
    <property type="molecule type" value="Genomic_DNA"/>
</dbReference>
<dbReference type="SMART" id="SM00869">
    <property type="entry name" value="Autotransporter"/>
    <property type="match status" value="1"/>
</dbReference>
<dbReference type="InterPro" id="IPR006315">
    <property type="entry name" value="OM_autotransptr_brl_dom"/>
</dbReference>
<dbReference type="Pfam" id="PF12951">
    <property type="entry name" value="PATR"/>
    <property type="match status" value="6"/>
</dbReference>
<reference evidence="3 4" key="1">
    <citation type="submission" date="2019-03" db="EMBL/GenBank/DDBJ databases">
        <title>Roseomonas sp. a novel Roseomonas species isolated from Sea whip Gorgonian.</title>
        <authorList>
            <person name="Li F."/>
            <person name="Pan X."/>
            <person name="Huang S."/>
            <person name="Li Z."/>
            <person name="Meng B."/>
        </authorList>
    </citation>
    <scope>NUCLEOTIDE SEQUENCE [LARGE SCALE GENOMIC DNA]</scope>
    <source>
        <strain evidence="3 4">M0104</strain>
    </source>
</reference>
<name>A0A845BCN7_9PROT</name>